<dbReference type="Proteomes" id="UP000234681">
    <property type="component" value="Chromosome 6"/>
</dbReference>
<reference evidence="2" key="1">
    <citation type="submission" date="2005-09" db="EMBL/GenBank/DDBJ databases">
        <authorList>
            <person name="Mural R.J."/>
            <person name="Li P.W."/>
            <person name="Adams M.D."/>
            <person name="Amanatides P.G."/>
            <person name="Baden-Tillson H."/>
            <person name="Barnstead M."/>
            <person name="Chin S.H."/>
            <person name="Dew I."/>
            <person name="Evans C.A."/>
            <person name="Ferriera S."/>
            <person name="Flanigan M."/>
            <person name="Fosler C."/>
            <person name="Glodek A."/>
            <person name="Gu Z."/>
            <person name="Holt R.A."/>
            <person name="Jennings D."/>
            <person name="Kraft C.L."/>
            <person name="Lu F."/>
            <person name="Nguyen T."/>
            <person name="Nusskern D.R."/>
            <person name="Pfannkoch C.M."/>
            <person name="Sitter C."/>
            <person name="Sutton G.G."/>
            <person name="Venter J.C."/>
            <person name="Wang Z."/>
            <person name="Woodage T."/>
            <person name="Zheng X.H."/>
            <person name="Zhong F."/>
        </authorList>
    </citation>
    <scope>NUCLEOTIDE SEQUENCE [LARGE SCALE GENOMIC DNA]</scope>
    <source>
        <strain>BN</strain>
        <strain evidence="2">Sprague-Dawley</strain>
    </source>
</reference>
<name>A6HAN3_RAT</name>
<gene>
    <name evidence="1" type="ORF">rCG_62031</name>
</gene>
<accession>A6HAN3</accession>
<dbReference type="EMBL" id="CH473947">
    <property type="protein sequence ID" value="EDM03088.1"/>
    <property type="molecule type" value="Genomic_DNA"/>
</dbReference>
<dbReference type="AlphaFoldDB" id="A6HAN3"/>
<sequence length="37" mass="4242">MESLIRITYNTRSAACWTCKGIEGRSSLQLRILMPEI</sequence>
<organism evidence="1 2">
    <name type="scientific">Rattus norvegicus</name>
    <name type="common">Rat</name>
    <dbReference type="NCBI Taxonomy" id="10116"/>
    <lineage>
        <taxon>Eukaryota</taxon>
        <taxon>Metazoa</taxon>
        <taxon>Chordata</taxon>
        <taxon>Craniata</taxon>
        <taxon>Vertebrata</taxon>
        <taxon>Euteleostomi</taxon>
        <taxon>Mammalia</taxon>
        <taxon>Eutheria</taxon>
        <taxon>Euarchontoglires</taxon>
        <taxon>Glires</taxon>
        <taxon>Rodentia</taxon>
        <taxon>Myomorpha</taxon>
        <taxon>Muroidea</taxon>
        <taxon>Muridae</taxon>
        <taxon>Murinae</taxon>
        <taxon>Rattus</taxon>
    </lineage>
</organism>
<proteinExistence type="predicted"/>
<evidence type="ECO:0000313" key="2">
    <source>
        <dbReference type="Proteomes" id="UP000234681"/>
    </source>
</evidence>
<protein>
    <submittedName>
        <fullName evidence="1">RCG62031</fullName>
    </submittedName>
</protein>
<evidence type="ECO:0000313" key="1">
    <source>
        <dbReference type="EMBL" id="EDM03088.1"/>
    </source>
</evidence>